<dbReference type="InterPro" id="IPR011205">
    <property type="entry name" value="UCP015417_vWA"/>
</dbReference>
<name>A0A314Y4B3_PRUYE</name>
<gene>
    <name evidence="2" type="ORF">Pyn_14589</name>
</gene>
<keyword evidence="3" id="KW-1185">Reference proteome</keyword>
<reference evidence="2 3" key="1">
    <citation type="submission" date="2018-02" db="EMBL/GenBank/DDBJ databases">
        <title>Draft genome of wild Prunus yedoensis var. nudiflora.</title>
        <authorList>
            <person name="Baek S."/>
            <person name="Kim J.-H."/>
            <person name="Choi K."/>
            <person name="Kim G.-B."/>
            <person name="Cho A."/>
            <person name="Jang H."/>
            <person name="Shin C.-H."/>
            <person name="Yu H.-J."/>
            <person name="Mun J.-H."/>
        </authorList>
    </citation>
    <scope>NUCLEOTIDE SEQUENCE [LARGE SCALE GENOMIC DNA]</scope>
    <source>
        <strain evidence="3">cv. Jeju island</strain>
        <tissue evidence="2">Leaf</tissue>
    </source>
</reference>
<evidence type="ECO:0000313" key="3">
    <source>
        <dbReference type="Proteomes" id="UP000250321"/>
    </source>
</evidence>
<dbReference type="PANTHER" id="PTHR31373:SF17">
    <property type="entry name" value="OS06G0652100 PROTEIN"/>
    <property type="match status" value="1"/>
</dbReference>
<dbReference type="EMBL" id="PJQY01001710">
    <property type="protein sequence ID" value="PQQ00327.1"/>
    <property type="molecule type" value="Genomic_DNA"/>
</dbReference>
<dbReference type="PANTHER" id="PTHR31373">
    <property type="entry name" value="OS06G0652100 PROTEIN"/>
    <property type="match status" value="1"/>
</dbReference>
<evidence type="ECO:0000259" key="1">
    <source>
        <dbReference type="Pfam" id="PF11443"/>
    </source>
</evidence>
<feature type="domain" description="DUF2828" evidence="1">
    <location>
        <begin position="33"/>
        <end position="82"/>
    </location>
</feature>
<dbReference type="Pfam" id="PF11443">
    <property type="entry name" value="DUF2828"/>
    <property type="match status" value="1"/>
</dbReference>
<protein>
    <recommendedName>
        <fullName evidence="1">DUF2828 domain-containing protein</fullName>
    </recommendedName>
</protein>
<organism evidence="2 3">
    <name type="scientific">Prunus yedoensis var. nudiflora</name>
    <dbReference type="NCBI Taxonomy" id="2094558"/>
    <lineage>
        <taxon>Eukaryota</taxon>
        <taxon>Viridiplantae</taxon>
        <taxon>Streptophyta</taxon>
        <taxon>Embryophyta</taxon>
        <taxon>Tracheophyta</taxon>
        <taxon>Spermatophyta</taxon>
        <taxon>Magnoliopsida</taxon>
        <taxon>eudicotyledons</taxon>
        <taxon>Gunneridae</taxon>
        <taxon>Pentapetalae</taxon>
        <taxon>rosids</taxon>
        <taxon>fabids</taxon>
        <taxon>Rosales</taxon>
        <taxon>Rosaceae</taxon>
        <taxon>Amygdaloideae</taxon>
        <taxon>Amygdaleae</taxon>
        <taxon>Prunus</taxon>
    </lineage>
</organism>
<dbReference type="OrthoDB" id="1149618at2759"/>
<dbReference type="AlphaFoldDB" id="A0A314Y4B3"/>
<accession>A0A314Y4B3</accession>
<dbReference type="InterPro" id="IPR058580">
    <property type="entry name" value="DUF2828"/>
</dbReference>
<evidence type="ECO:0000313" key="2">
    <source>
        <dbReference type="EMBL" id="PQQ00327.1"/>
    </source>
</evidence>
<comment type="caution">
    <text evidence="2">The sequence shown here is derived from an EMBL/GenBank/DDBJ whole genome shotgun (WGS) entry which is preliminary data.</text>
</comment>
<dbReference type="Proteomes" id="UP000250321">
    <property type="component" value="Unassembled WGS sequence"/>
</dbReference>
<sequence length="101" mass="11700">MKEVLLPLEVPLEEQSGYQYEWRTNHRDPCPDGEYLEEVKAGGKSKIKAGAMLPHKIIEYVYDCDELRHVAELQWKVMVEDVYLKQCNLETAWPYATSPGT</sequence>
<proteinExistence type="predicted"/>